<feature type="transmembrane region" description="Helical" evidence="1">
    <location>
        <begin position="84"/>
        <end position="105"/>
    </location>
</feature>
<dbReference type="AlphaFoldDB" id="A0A921MBF7"/>
<feature type="transmembrane region" description="Helical" evidence="1">
    <location>
        <begin position="34"/>
        <end position="52"/>
    </location>
</feature>
<evidence type="ECO:0000313" key="2">
    <source>
        <dbReference type="EMBL" id="HJG78781.1"/>
    </source>
</evidence>
<comment type="caution">
    <text evidence="2">The sequence shown here is derived from an EMBL/GenBank/DDBJ whole genome shotgun (WGS) entry which is preliminary data.</text>
</comment>
<dbReference type="EMBL" id="DYUK01000001">
    <property type="protein sequence ID" value="HJG78781.1"/>
    <property type="molecule type" value="Genomic_DNA"/>
</dbReference>
<keyword evidence="1" id="KW-0812">Transmembrane</keyword>
<organism evidence="2 3">
    <name type="scientific">Brevibacterium senegalense</name>
    <dbReference type="NCBI Taxonomy" id="1033736"/>
    <lineage>
        <taxon>Bacteria</taxon>
        <taxon>Bacillati</taxon>
        <taxon>Actinomycetota</taxon>
        <taxon>Actinomycetes</taxon>
        <taxon>Micrococcales</taxon>
        <taxon>Brevibacteriaceae</taxon>
        <taxon>Brevibacterium</taxon>
    </lineage>
</organism>
<sequence length="108" mass="10859">MSSEPLFKNAADVSTAPVVALGLLGGYLTARETMIRPLGGAVLAAAGVYAGRTWLAKRGAATTAGLSAAYLLGFGLSHPLAKKIGAWPAVLSVTAATAGASYLLVDRD</sequence>
<accession>A0A921MBF7</accession>
<protein>
    <submittedName>
        <fullName evidence="2">Uncharacterized protein</fullName>
    </submittedName>
</protein>
<evidence type="ECO:0000313" key="3">
    <source>
        <dbReference type="Proteomes" id="UP000784435"/>
    </source>
</evidence>
<keyword evidence="1" id="KW-0472">Membrane</keyword>
<evidence type="ECO:0000256" key="1">
    <source>
        <dbReference type="SAM" id="Phobius"/>
    </source>
</evidence>
<reference evidence="2" key="2">
    <citation type="submission" date="2021-09" db="EMBL/GenBank/DDBJ databases">
        <authorList>
            <person name="Gilroy R."/>
        </authorList>
    </citation>
    <scope>NUCLEOTIDE SEQUENCE</scope>
    <source>
        <strain evidence="2">ChiGjej5B5-7349</strain>
    </source>
</reference>
<proteinExistence type="predicted"/>
<gene>
    <name evidence="2" type="ORF">K8V08_00025</name>
</gene>
<name>A0A921MBF7_9MICO</name>
<dbReference type="Proteomes" id="UP000784435">
    <property type="component" value="Unassembled WGS sequence"/>
</dbReference>
<reference evidence="2" key="1">
    <citation type="journal article" date="2021" name="PeerJ">
        <title>Extensive microbial diversity within the chicken gut microbiome revealed by metagenomics and culture.</title>
        <authorList>
            <person name="Gilroy R."/>
            <person name="Ravi A."/>
            <person name="Getino M."/>
            <person name="Pursley I."/>
            <person name="Horton D.L."/>
            <person name="Alikhan N.F."/>
            <person name="Baker D."/>
            <person name="Gharbi K."/>
            <person name="Hall N."/>
            <person name="Watson M."/>
            <person name="Adriaenssens E.M."/>
            <person name="Foster-Nyarko E."/>
            <person name="Jarju S."/>
            <person name="Secka A."/>
            <person name="Antonio M."/>
            <person name="Oren A."/>
            <person name="Chaudhuri R.R."/>
            <person name="La Ragione R."/>
            <person name="Hildebrand F."/>
            <person name="Pallen M.J."/>
        </authorList>
    </citation>
    <scope>NUCLEOTIDE SEQUENCE</scope>
    <source>
        <strain evidence="2">ChiGjej5B5-7349</strain>
    </source>
</reference>
<keyword evidence="1" id="KW-1133">Transmembrane helix</keyword>